<name>A0A8S5R1D1_9CAUD</name>
<evidence type="ECO:0000313" key="1">
    <source>
        <dbReference type="EMBL" id="DAE25160.1"/>
    </source>
</evidence>
<protein>
    <submittedName>
        <fullName evidence="1">Reverse gyrase zinc finger</fullName>
    </submittedName>
</protein>
<sequence length="30" mass="3352">MEKSSGFQRHTTFATLVPIIPKFKGICPNC</sequence>
<dbReference type="EMBL" id="BK015794">
    <property type="protein sequence ID" value="DAE25160.1"/>
    <property type="molecule type" value="Genomic_DNA"/>
</dbReference>
<organism evidence="1">
    <name type="scientific">Siphoviridae sp. ctXX925</name>
    <dbReference type="NCBI Taxonomy" id="2826370"/>
    <lineage>
        <taxon>Viruses</taxon>
        <taxon>Duplodnaviria</taxon>
        <taxon>Heunggongvirae</taxon>
        <taxon>Uroviricota</taxon>
        <taxon>Caudoviricetes</taxon>
    </lineage>
</organism>
<reference evidence="1" key="1">
    <citation type="journal article" date="2021" name="Proc. Natl. Acad. Sci. U.S.A.">
        <title>A Catalog of Tens of Thousands of Viruses from Human Metagenomes Reveals Hidden Associations with Chronic Diseases.</title>
        <authorList>
            <person name="Tisza M.J."/>
            <person name="Buck C.B."/>
        </authorList>
    </citation>
    <scope>NUCLEOTIDE SEQUENCE</scope>
    <source>
        <strain evidence="1">CtXX925</strain>
    </source>
</reference>
<proteinExistence type="predicted"/>
<accession>A0A8S5R1D1</accession>